<feature type="binding site" evidence="4">
    <location>
        <position position="129"/>
    </location>
    <ligand>
        <name>pyridoxal 5'-phosphate</name>
        <dbReference type="ChEBI" id="CHEBI:597326"/>
    </ligand>
</feature>
<dbReference type="FunCoup" id="A0A4R2PKT7">
    <property type="interactions" value="540"/>
</dbReference>
<dbReference type="NCBIfam" id="NF002325">
    <property type="entry name" value="PRK01278.1"/>
    <property type="match status" value="1"/>
</dbReference>
<dbReference type="CDD" id="cd00610">
    <property type="entry name" value="OAT_like"/>
    <property type="match status" value="1"/>
</dbReference>
<dbReference type="InterPro" id="IPR004636">
    <property type="entry name" value="AcOrn/SuccOrn_fam"/>
</dbReference>
<feature type="modified residue" description="N6-(pyridoxal phosphate)lysine" evidence="4">
    <location>
        <position position="240"/>
    </location>
</feature>
<dbReference type="Gene3D" id="3.90.1150.10">
    <property type="entry name" value="Aspartate Aminotransferase, domain 1"/>
    <property type="match status" value="1"/>
</dbReference>
<dbReference type="GO" id="GO:0006526">
    <property type="term" value="P:L-arginine biosynthetic process"/>
    <property type="evidence" value="ECO:0007669"/>
    <property type="project" value="UniProtKB-UniRule"/>
</dbReference>
<dbReference type="PANTHER" id="PTHR11986">
    <property type="entry name" value="AMINOTRANSFERASE CLASS III"/>
    <property type="match status" value="1"/>
</dbReference>
<dbReference type="PIRSF" id="PIRSF000521">
    <property type="entry name" value="Transaminase_4ab_Lys_Orn"/>
    <property type="match status" value="1"/>
</dbReference>
<gene>
    <name evidence="4" type="primary">argD</name>
    <name evidence="5" type="ORF">EV659_10389</name>
</gene>
<feature type="binding site" evidence="4">
    <location>
        <position position="132"/>
    </location>
    <ligand>
        <name>N(2)-acetyl-L-ornithine</name>
        <dbReference type="ChEBI" id="CHEBI:57805"/>
    </ligand>
</feature>
<dbReference type="InterPro" id="IPR049704">
    <property type="entry name" value="Aminotrans_3_PPA_site"/>
</dbReference>
<feature type="binding site" evidence="4">
    <location>
        <begin position="211"/>
        <end position="214"/>
    </location>
    <ligand>
        <name>pyridoxal 5'-phosphate</name>
        <dbReference type="ChEBI" id="CHEBI:597326"/>
    </ligand>
</feature>
<keyword evidence="6" id="KW-1185">Reference proteome</keyword>
<evidence type="ECO:0000256" key="3">
    <source>
        <dbReference type="ARBA" id="ARBA00022898"/>
    </source>
</evidence>
<dbReference type="InterPro" id="IPR050103">
    <property type="entry name" value="Class-III_PLP-dep_AT"/>
</dbReference>
<comment type="similarity">
    <text evidence="4">Belongs to the class-III pyridoxal-phosphate-dependent aminotransferase family. ArgD subfamily.</text>
</comment>
<dbReference type="UniPathway" id="UPA00068">
    <property type="reaction ID" value="UER00109"/>
</dbReference>
<organism evidence="5 6">
    <name type="scientific">Rhodothalassium salexigens DSM 2132</name>
    <dbReference type="NCBI Taxonomy" id="1188247"/>
    <lineage>
        <taxon>Bacteria</taxon>
        <taxon>Pseudomonadati</taxon>
        <taxon>Pseudomonadota</taxon>
        <taxon>Alphaproteobacteria</taxon>
        <taxon>Rhodothalassiales</taxon>
        <taxon>Rhodothalassiaceae</taxon>
        <taxon>Rhodothalassium</taxon>
    </lineage>
</organism>
<dbReference type="GO" id="GO:0003992">
    <property type="term" value="F:N2-acetyl-L-ornithine:2-oxoglutarate 5-aminotransferase activity"/>
    <property type="evidence" value="ECO:0007669"/>
    <property type="project" value="UniProtKB-UniRule"/>
</dbReference>
<reference evidence="5 6" key="1">
    <citation type="submission" date="2019-03" db="EMBL/GenBank/DDBJ databases">
        <title>Genomic Encyclopedia of Type Strains, Phase IV (KMG-IV): sequencing the most valuable type-strain genomes for metagenomic binning, comparative biology and taxonomic classification.</title>
        <authorList>
            <person name="Goeker M."/>
        </authorList>
    </citation>
    <scope>NUCLEOTIDE SEQUENCE [LARGE SCALE GENOMIC DNA]</scope>
    <source>
        <strain evidence="5 6">DSM 2132</strain>
    </source>
</reference>
<dbReference type="Gene3D" id="3.40.640.10">
    <property type="entry name" value="Type I PLP-dependent aspartate aminotransferase-like (Major domain)"/>
    <property type="match status" value="1"/>
</dbReference>
<dbReference type="InterPro" id="IPR015424">
    <property type="entry name" value="PyrdxlP-dep_Trfase"/>
</dbReference>
<sequence length="395" mass="42009">MTSALMGTYRQADVAFERGEGMTLYDDAGKAYLDFNAGIAVSCLGHAHPHLVATLKDQAEKLWHTSNLYRIAHAERLAERLCAASFADRVFFTNSGAEAIECAIKTARRYFFDQGEPDRYEIVTLTAAFHGRTLAAVAAAGKAEGFGPATPGFRQVVAGAIEDLTAAIGPQTAAVMLEPVQGEGGVVPLPDVFLRDVRRICDERGLLLIADEIQCGMGRTGKLFAHEWADIRPDIVAAAKGIGGGFPLGACLATDAVAAAMVPGTHGSTYGGNPLATAVGNAVLDELLKPGFMGHVIAMGEALHQALAHFAERYHNQVEDMRGRGLMWGIKLRDGLVNREVVATALRHGLLTAPAGDNVIRLLPPLILTQPHIDQAMERLGAALTEAEQTARTVA</sequence>
<evidence type="ECO:0000256" key="1">
    <source>
        <dbReference type="ARBA" id="ARBA00022576"/>
    </source>
</evidence>
<dbReference type="InterPro" id="IPR015421">
    <property type="entry name" value="PyrdxlP-dep_Trfase_major"/>
</dbReference>
<proteinExistence type="inferred from homology"/>
<comment type="catalytic activity">
    <reaction evidence="4">
        <text>N(2)-acetyl-L-ornithine + 2-oxoglutarate = N-acetyl-L-glutamate 5-semialdehyde + L-glutamate</text>
        <dbReference type="Rhea" id="RHEA:18049"/>
        <dbReference type="ChEBI" id="CHEBI:16810"/>
        <dbReference type="ChEBI" id="CHEBI:29123"/>
        <dbReference type="ChEBI" id="CHEBI:29985"/>
        <dbReference type="ChEBI" id="CHEBI:57805"/>
        <dbReference type="EC" id="2.6.1.11"/>
    </reaction>
</comment>
<dbReference type="GO" id="GO:0042802">
    <property type="term" value="F:identical protein binding"/>
    <property type="evidence" value="ECO:0007669"/>
    <property type="project" value="TreeGrafter"/>
</dbReference>
<protein>
    <recommendedName>
        <fullName evidence="4">Acetylornithine aminotransferase</fullName>
        <shortName evidence="4">ACOAT</shortName>
        <ecNumber evidence="4">2.6.1.11</ecNumber>
    </recommendedName>
</protein>
<dbReference type="PROSITE" id="PS00600">
    <property type="entry name" value="AA_TRANSFER_CLASS_3"/>
    <property type="match status" value="1"/>
</dbReference>
<comment type="caution">
    <text evidence="5">The sequence shown here is derived from an EMBL/GenBank/DDBJ whole genome shotgun (WGS) entry which is preliminary data.</text>
</comment>
<comment type="pathway">
    <text evidence="4">Amino-acid biosynthesis; L-arginine biosynthesis; N(2)-acetyl-L-ornithine from L-glutamate: step 4/4.</text>
</comment>
<accession>A0A4R2PKT7</accession>
<name>A0A4R2PKT7_RHOSA</name>
<dbReference type="Pfam" id="PF00202">
    <property type="entry name" value="Aminotran_3"/>
    <property type="match status" value="1"/>
</dbReference>
<evidence type="ECO:0000313" key="5">
    <source>
        <dbReference type="EMBL" id="TCP36202.1"/>
    </source>
</evidence>
<dbReference type="GO" id="GO:0030170">
    <property type="term" value="F:pyridoxal phosphate binding"/>
    <property type="evidence" value="ECO:0007669"/>
    <property type="project" value="InterPro"/>
</dbReference>
<dbReference type="GO" id="GO:0005737">
    <property type="term" value="C:cytoplasm"/>
    <property type="evidence" value="ECO:0007669"/>
    <property type="project" value="UniProtKB-SubCell"/>
</dbReference>
<feature type="binding site" evidence="4">
    <location>
        <position position="268"/>
    </location>
    <ligand>
        <name>N(2)-acetyl-L-ornithine</name>
        <dbReference type="ChEBI" id="CHEBI:57805"/>
    </ligand>
</feature>
<keyword evidence="4" id="KW-0963">Cytoplasm</keyword>
<keyword evidence="4" id="KW-0055">Arginine biosynthesis</keyword>
<feature type="binding site" evidence="4">
    <location>
        <begin position="96"/>
        <end position="97"/>
    </location>
    <ligand>
        <name>pyridoxal 5'-phosphate</name>
        <dbReference type="ChEBI" id="CHEBI:597326"/>
    </ligand>
</feature>
<dbReference type="InterPro" id="IPR005814">
    <property type="entry name" value="Aminotrans_3"/>
</dbReference>
<dbReference type="SUPFAM" id="SSF53383">
    <property type="entry name" value="PLP-dependent transferases"/>
    <property type="match status" value="1"/>
</dbReference>
<dbReference type="Proteomes" id="UP000295399">
    <property type="component" value="Unassembled WGS sequence"/>
</dbReference>
<keyword evidence="4" id="KW-0028">Amino-acid biosynthesis</keyword>
<dbReference type="EC" id="2.6.1.11" evidence="4"/>
<dbReference type="PANTHER" id="PTHR11986:SF113">
    <property type="entry name" value="SUCCINYLORNITHINE TRANSAMINASE"/>
    <property type="match status" value="1"/>
</dbReference>
<comment type="subcellular location">
    <subcellularLocation>
        <location evidence="4">Cytoplasm</location>
    </subcellularLocation>
</comment>
<evidence type="ECO:0000313" key="6">
    <source>
        <dbReference type="Proteomes" id="UP000295399"/>
    </source>
</evidence>
<feature type="binding site" evidence="4">
    <location>
        <position position="269"/>
    </location>
    <ligand>
        <name>pyridoxal 5'-phosphate</name>
        <dbReference type="ChEBI" id="CHEBI:597326"/>
    </ligand>
</feature>
<dbReference type="InParanoid" id="A0A4R2PKT7"/>
<comment type="miscellaneous">
    <text evidence="4">May also have succinyldiaminopimelate aminotransferase activity, thus carrying out the corresponding step in lysine biosynthesis.</text>
</comment>
<dbReference type="NCBIfam" id="TIGR00707">
    <property type="entry name" value="argD"/>
    <property type="match status" value="1"/>
</dbReference>
<keyword evidence="1 4" id="KW-0032">Aminotransferase</keyword>
<dbReference type="EMBL" id="SLXO01000003">
    <property type="protein sequence ID" value="TCP36202.1"/>
    <property type="molecule type" value="Genomic_DNA"/>
</dbReference>
<dbReference type="AlphaFoldDB" id="A0A4R2PKT7"/>
<comment type="subunit">
    <text evidence="4">Homodimer.</text>
</comment>
<dbReference type="FunFam" id="3.40.640.10:FF:000004">
    <property type="entry name" value="Acetylornithine aminotransferase"/>
    <property type="match status" value="1"/>
</dbReference>
<dbReference type="InterPro" id="IPR015422">
    <property type="entry name" value="PyrdxlP-dep_Trfase_small"/>
</dbReference>
<keyword evidence="3 4" id="KW-0663">Pyridoxal phosphate</keyword>
<evidence type="ECO:0000256" key="4">
    <source>
        <dbReference type="HAMAP-Rule" id="MF_01107"/>
    </source>
</evidence>
<evidence type="ECO:0000256" key="2">
    <source>
        <dbReference type="ARBA" id="ARBA00022679"/>
    </source>
</evidence>
<dbReference type="HAMAP" id="MF_01107">
    <property type="entry name" value="ArgD_aminotrans_3"/>
    <property type="match status" value="1"/>
</dbReference>
<keyword evidence="2 4" id="KW-0808">Transferase</keyword>
<comment type="cofactor">
    <cofactor evidence="4">
        <name>pyridoxal 5'-phosphate</name>
        <dbReference type="ChEBI" id="CHEBI:597326"/>
    </cofactor>
    <text evidence="4">Binds 1 pyridoxal phosphate per subunit.</text>
</comment>